<dbReference type="RefSeq" id="WP_184947400.1">
    <property type="nucleotide sequence ID" value="NZ_BAAAWZ010000001.1"/>
</dbReference>
<evidence type="ECO:0000313" key="4">
    <source>
        <dbReference type="Proteomes" id="UP000562352"/>
    </source>
</evidence>
<keyword evidence="2" id="KW-1133">Transmembrane helix</keyword>
<comment type="caution">
    <text evidence="3">The sequence shown here is derived from an EMBL/GenBank/DDBJ whole genome shotgun (WGS) entry which is preliminary data.</text>
</comment>
<feature type="compositionally biased region" description="Low complexity" evidence="1">
    <location>
        <begin position="99"/>
        <end position="127"/>
    </location>
</feature>
<gene>
    <name evidence="3" type="ORF">FHS22_006157</name>
</gene>
<dbReference type="EMBL" id="JACHJJ010000027">
    <property type="protein sequence ID" value="MBB5966858.1"/>
    <property type="molecule type" value="Genomic_DNA"/>
</dbReference>
<feature type="region of interest" description="Disordered" evidence="1">
    <location>
        <begin position="86"/>
        <end position="183"/>
    </location>
</feature>
<sequence length="328" mass="33520">MLDGLGGTQGTRGTGVAPARTAAEAETSASPEAVAATPPRAPSDSPVKRSRIGDLRMRVVYRILAGVVAVAAIAVAAVIGLVSSGSAEQPGEDAPGQIAAPSAAAPSPGPTSASSPASSSAAPSGSPSAPPSSGPSSAPTPDGSAVTAALADPRVPGLPPDKRLGRLPGKPYPSKRRVQDEKSGVSLIRFGKPWKPYGASPFATKQVLPPVKGAGHRAMLVSCPVPTLPQATMKETALLAARWTLNHHPGGARISWTASQPVKDGWLLAYRVKYTVKGKARSSMAAVALTEVPGTKPAMVFVTIPDSQRDRWRDINTAMSSVRPAHAR</sequence>
<feature type="compositionally biased region" description="Gly residues" evidence="1">
    <location>
        <begin position="1"/>
        <end position="13"/>
    </location>
</feature>
<keyword evidence="4" id="KW-1185">Reference proteome</keyword>
<feature type="region of interest" description="Disordered" evidence="1">
    <location>
        <begin position="1"/>
        <end position="48"/>
    </location>
</feature>
<reference evidence="3 4" key="1">
    <citation type="submission" date="2020-08" db="EMBL/GenBank/DDBJ databases">
        <title>Genomic Encyclopedia of Type Strains, Phase III (KMG-III): the genomes of soil and plant-associated and newly described type strains.</title>
        <authorList>
            <person name="Whitman W."/>
        </authorList>
    </citation>
    <scope>NUCLEOTIDE SEQUENCE [LARGE SCALE GENOMIC DNA]</scope>
    <source>
        <strain evidence="3 4">CECT 3303</strain>
    </source>
</reference>
<organism evidence="3 4">
    <name type="scientific">Planomonospora venezuelensis</name>
    <dbReference type="NCBI Taxonomy" id="1999"/>
    <lineage>
        <taxon>Bacteria</taxon>
        <taxon>Bacillati</taxon>
        <taxon>Actinomycetota</taxon>
        <taxon>Actinomycetes</taxon>
        <taxon>Streptosporangiales</taxon>
        <taxon>Streptosporangiaceae</taxon>
        <taxon>Planomonospora</taxon>
    </lineage>
</organism>
<feature type="compositionally biased region" description="Low complexity" evidence="1">
    <location>
        <begin position="14"/>
        <end position="38"/>
    </location>
</feature>
<keyword evidence="2" id="KW-0812">Transmembrane</keyword>
<name>A0A841DEY1_PLAVE</name>
<protein>
    <submittedName>
        <fullName evidence="3">Uncharacterized protein</fullName>
    </submittedName>
</protein>
<evidence type="ECO:0000313" key="3">
    <source>
        <dbReference type="EMBL" id="MBB5966858.1"/>
    </source>
</evidence>
<keyword evidence="2" id="KW-0472">Membrane</keyword>
<accession>A0A841DEY1</accession>
<proteinExistence type="predicted"/>
<dbReference type="Proteomes" id="UP000562352">
    <property type="component" value="Unassembled WGS sequence"/>
</dbReference>
<dbReference type="AlphaFoldDB" id="A0A841DEY1"/>
<evidence type="ECO:0000256" key="2">
    <source>
        <dbReference type="SAM" id="Phobius"/>
    </source>
</evidence>
<feature type="compositionally biased region" description="Low complexity" evidence="1">
    <location>
        <begin position="134"/>
        <end position="145"/>
    </location>
</feature>
<evidence type="ECO:0000256" key="1">
    <source>
        <dbReference type="SAM" id="MobiDB-lite"/>
    </source>
</evidence>
<feature type="transmembrane region" description="Helical" evidence="2">
    <location>
        <begin position="59"/>
        <end position="82"/>
    </location>
</feature>